<comment type="similarity">
    <text evidence="8">Belongs to the RNR ribonuclease family. RNase R subfamily.</text>
</comment>
<evidence type="ECO:0000256" key="4">
    <source>
        <dbReference type="ARBA" id="ARBA00022722"/>
    </source>
</evidence>
<feature type="region of interest" description="Disordered" evidence="9">
    <location>
        <begin position="1"/>
        <end position="38"/>
    </location>
</feature>
<keyword evidence="4 8" id="KW-0540">Nuclease</keyword>
<keyword evidence="7 8" id="KW-0694">RNA-binding</keyword>
<dbReference type="InterPro" id="IPR013223">
    <property type="entry name" value="RNase_B_OB_dom"/>
</dbReference>
<accession>A0ABT1RV77</accession>
<evidence type="ECO:0000256" key="3">
    <source>
        <dbReference type="ARBA" id="ARBA00022490"/>
    </source>
</evidence>
<protein>
    <recommendedName>
        <fullName evidence="8">Ribonuclease R</fullName>
        <shortName evidence="8">RNase R</shortName>
        <ecNumber evidence="8">3.1.13.1</ecNumber>
    </recommendedName>
</protein>
<dbReference type="EC" id="3.1.13.1" evidence="8"/>
<evidence type="ECO:0000256" key="9">
    <source>
        <dbReference type="SAM" id="MobiDB-lite"/>
    </source>
</evidence>
<dbReference type="Proteomes" id="UP001524473">
    <property type="component" value="Unassembled WGS sequence"/>
</dbReference>
<keyword evidence="12" id="KW-1185">Reference proteome</keyword>
<dbReference type="Pfam" id="PF08206">
    <property type="entry name" value="OB_RNB"/>
    <property type="match status" value="1"/>
</dbReference>
<organism evidence="11 12">
    <name type="scientific">Neglectibacter timonensis</name>
    <dbReference type="NCBI Taxonomy" id="1776382"/>
    <lineage>
        <taxon>Bacteria</taxon>
        <taxon>Bacillati</taxon>
        <taxon>Bacillota</taxon>
        <taxon>Clostridia</taxon>
        <taxon>Eubacteriales</taxon>
        <taxon>Oscillospiraceae</taxon>
        <taxon>Neglectibacter</taxon>
    </lineage>
</organism>
<evidence type="ECO:0000256" key="2">
    <source>
        <dbReference type="ARBA" id="ARBA00004496"/>
    </source>
</evidence>
<dbReference type="SMART" id="SM00955">
    <property type="entry name" value="RNB"/>
    <property type="match status" value="1"/>
</dbReference>
<dbReference type="InterPro" id="IPR001900">
    <property type="entry name" value="RNase_II/R"/>
</dbReference>
<evidence type="ECO:0000313" key="11">
    <source>
        <dbReference type="EMBL" id="MCQ4838535.1"/>
    </source>
</evidence>
<keyword evidence="3 8" id="KW-0963">Cytoplasm</keyword>
<comment type="subcellular location">
    <subcellularLocation>
        <location evidence="2 8">Cytoplasm</location>
    </subcellularLocation>
</comment>
<dbReference type="InterPro" id="IPR011805">
    <property type="entry name" value="RNase_R"/>
</dbReference>
<dbReference type="Pfam" id="PF17876">
    <property type="entry name" value="CSD2"/>
    <property type="match status" value="1"/>
</dbReference>
<feature type="compositionally biased region" description="Basic and acidic residues" evidence="9">
    <location>
        <begin position="1"/>
        <end position="14"/>
    </location>
</feature>
<dbReference type="PROSITE" id="PS50126">
    <property type="entry name" value="S1"/>
    <property type="match status" value="1"/>
</dbReference>
<evidence type="ECO:0000259" key="10">
    <source>
        <dbReference type="PROSITE" id="PS50126"/>
    </source>
</evidence>
<evidence type="ECO:0000256" key="7">
    <source>
        <dbReference type="ARBA" id="ARBA00022884"/>
    </source>
</evidence>
<comment type="caution">
    <text evidence="11">The sequence shown here is derived from an EMBL/GenBank/DDBJ whole genome shotgun (WGS) entry which is preliminary data.</text>
</comment>
<evidence type="ECO:0000313" key="12">
    <source>
        <dbReference type="Proteomes" id="UP001524473"/>
    </source>
</evidence>
<dbReference type="InterPro" id="IPR040476">
    <property type="entry name" value="CSD2"/>
</dbReference>
<dbReference type="Pfam" id="PF00773">
    <property type="entry name" value="RNB"/>
    <property type="match status" value="1"/>
</dbReference>
<dbReference type="NCBIfam" id="TIGR00358">
    <property type="entry name" value="3_prime_RNase"/>
    <property type="match status" value="1"/>
</dbReference>
<proteinExistence type="inferred from homology"/>
<keyword evidence="6 8" id="KW-0269">Exonuclease</keyword>
<dbReference type="PANTHER" id="PTHR23355:SF9">
    <property type="entry name" value="DIS3-LIKE EXONUCLEASE 2"/>
    <property type="match status" value="1"/>
</dbReference>
<comment type="catalytic activity">
    <reaction evidence="1 8">
        <text>Exonucleolytic cleavage in the 3'- to 5'-direction to yield nucleoside 5'-phosphates.</text>
        <dbReference type="EC" id="3.1.13.1"/>
    </reaction>
</comment>
<dbReference type="Gene3D" id="2.40.50.140">
    <property type="entry name" value="Nucleic acid-binding proteins"/>
    <property type="match status" value="2"/>
</dbReference>
<dbReference type="GeneID" id="90532853"/>
<evidence type="ECO:0000256" key="6">
    <source>
        <dbReference type="ARBA" id="ARBA00022839"/>
    </source>
</evidence>
<dbReference type="SUPFAM" id="SSF50249">
    <property type="entry name" value="Nucleic acid-binding proteins"/>
    <property type="match status" value="3"/>
</dbReference>
<evidence type="ECO:0000256" key="8">
    <source>
        <dbReference type="HAMAP-Rule" id="MF_01895"/>
    </source>
</evidence>
<dbReference type="InterPro" id="IPR003029">
    <property type="entry name" value="S1_domain"/>
</dbReference>
<gene>
    <name evidence="8 11" type="primary">rnr</name>
    <name evidence="11" type="ORF">NE695_01240</name>
</gene>
<dbReference type="HAMAP" id="MF_01895">
    <property type="entry name" value="RNase_R"/>
    <property type="match status" value="1"/>
</dbReference>
<feature type="domain" description="S1 motif" evidence="10">
    <location>
        <begin position="657"/>
        <end position="736"/>
    </location>
</feature>
<dbReference type="NCBIfam" id="TIGR02063">
    <property type="entry name" value="RNase_R"/>
    <property type="match status" value="1"/>
</dbReference>
<reference evidence="11 12" key="1">
    <citation type="submission" date="2022-06" db="EMBL/GenBank/DDBJ databases">
        <title>Isolation of gut microbiota from human fecal samples.</title>
        <authorList>
            <person name="Pamer E.G."/>
            <person name="Barat B."/>
            <person name="Waligurski E."/>
            <person name="Medina S."/>
            <person name="Paddock L."/>
            <person name="Mostad J."/>
        </authorList>
    </citation>
    <scope>NUCLEOTIDE SEQUENCE [LARGE SCALE GENOMIC DNA]</scope>
    <source>
        <strain evidence="11 12">DFI.9.73</strain>
    </source>
</reference>
<evidence type="ECO:0000256" key="1">
    <source>
        <dbReference type="ARBA" id="ARBA00001849"/>
    </source>
</evidence>
<sequence>MERKKQGNYRENKNTGHKGARPAAGGVRQRPAARDVHTPEQKLILTALRRCGGGDGVPSRALMREAGVMNKNAFYEALRSLKEAGEVKVDKDHWVTLVPDSGDIEAQLVSLSEKFGFARPKNGTGDIFIPGSALKGAFVGDELVLSDIQQREKGPSGRVKRIVARASGSVTGTVHLDPGGARVTPDGPVRYDLKVRPADLNGARDGDKVLIRPQADGRGDWVFAEVKSVFGSGSSARVCSDAIIERCGIPKEFPPEVMAEAEQVSRAAITEADFRERLDLREEPVFTIDSADAKDLDDAISVRKTRAGYKLGVHIADVSHYVKAGGAIDREAFRRGTSVYFADRVIPMLPEALSNGVCSLNAGTEKLAFSALLSFDREGNMTGYEFHKSVINSKVRGVYREVNEILAGTASKDLLKKYAPVKTSLKNAKELADLLKKKAVERGEMELESGETKFVLDEKGVCIDILPRTTGESEALIEQMMIAANIAAAKVAQEAEIPFLYRTHEKPQPDRVIELCDLLDRLGVPCGELKKGNPTAKDFAAVLNRAKGTPKEALVSQRILRTMEKARYSDREVGHFGLALPDYSHYTSPIRRYPDTSIHRILTDLVSGSDPAEIAHRYAAFAAESAEESSKNEVRAVTGERAAEDCYMAEYMCAHLGERHVGIISGATPRGIFVKLPNNAEGFVSLNDFPDCDFEFDGEITHMDRRSGLTLTVGEELGIIVAAADVATGRIDFVPQEA</sequence>
<dbReference type="EMBL" id="JANFZH010000002">
    <property type="protein sequence ID" value="MCQ4838535.1"/>
    <property type="molecule type" value="Genomic_DNA"/>
</dbReference>
<dbReference type="InterPro" id="IPR004476">
    <property type="entry name" value="RNase_II/RNase_R"/>
</dbReference>
<dbReference type="PANTHER" id="PTHR23355">
    <property type="entry name" value="RIBONUCLEASE"/>
    <property type="match status" value="1"/>
</dbReference>
<evidence type="ECO:0000256" key="5">
    <source>
        <dbReference type="ARBA" id="ARBA00022801"/>
    </source>
</evidence>
<comment type="function">
    <text evidence="8">3'-5' exoribonuclease that releases 5'-nucleoside monophosphates and is involved in maturation of structured RNAs.</text>
</comment>
<dbReference type="InterPro" id="IPR050180">
    <property type="entry name" value="RNR_Ribonuclease"/>
</dbReference>
<name>A0ABT1RV77_9FIRM</name>
<keyword evidence="5 8" id="KW-0378">Hydrolase</keyword>
<dbReference type="RefSeq" id="WP_082942237.1">
    <property type="nucleotide sequence ID" value="NZ_CABKVV010000014.1"/>
</dbReference>
<dbReference type="InterPro" id="IPR012340">
    <property type="entry name" value="NA-bd_OB-fold"/>
</dbReference>